<dbReference type="EMBL" id="BAAARV010000033">
    <property type="protein sequence ID" value="GAA2353703.1"/>
    <property type="molecule type" value="Genomic_DNA"/>
</dbReference>
<feature type="transmembrane region" description="Helical" evidence="6">
    <location>
        <begin position="156"/>
        <end position="181"/>
    </location>
</feature>
<reference evidence="7 8" key="1">
    <citation type="journal article" date="2019" name="Int. J. Syst. Evol. Microbiol.">
        <title>The Global Catalogue of Microorganisms (GCM) 10K type strain sequencing project: providing services to taxonomists for standard genome sequencing and annotation.</title>
        <authorList>
            <consortium name="The Broad Institute Genomics Platform"/>
            <consortium name="The Broad Institute Genome Sequencing Center for Infectious Disease"/>
            <person name="Wu L."/>
            <person name="Ma J."/>
        </authorList>
    </citation>
    <scope>NUCLEOTIDE SEQUENCE [LARGE SCALE GENOMIC DNA]</scope>
    <source>
        <strain evidence="7 8">JCM 3272</strain>
    </source>
</reference>
<keyword evidence="8" id="KW-1185">Reference proteome</keyword>
<evidence type="ECO:0000256" key="4">
    <source>
        <dbReference type="ARBA" id="ARBA00022989"/>
    </source>
</evidence>
<dbReference type="Pfam" id="PF01810">
    <property type="entry name" value="LysE"/>
    <property type="match status" value="1"/>
</dbReference>
<gene>
    <name evidence="7" type="ORF">GCM10010170_045220</name>
</gene>
<organism evidence="7 8">
    <name type="scientific">Dactylosporangium salmoneum</name>
    <dbReference type="NCBI Taxonomy" id="53361"/>
    <lineage>
        <taxon>Bacteria</taxon>
        <taxon>Bacillati</taxon>
        <taxon>Actinomycetota</taxon>
        <taxon>Actinomycetes</taxon>
        <taxon>Micromonosporales</taxon>
        <taxon>Micromonosporaceae</taxon>
        <taxon>Dactylosporangium</taxon>
    </lineage>
</organism>
<evidence type="ECO:0000256" key="3">
    <source>
        <dbReference type="ARBA" id="ARBA00022692"/>
    </source>
</evidence>
<accession>A0ABN3GK05</accession>
<evidence type="ECO:0000313" key="8">
    <source>
        <dbReference type="Proteomes" id="UP001501444"/>
    </source>
</evidence>
<keyword evidence="2" id="KW-1003">Cell membrane</keyword>
<evidence type="ECO:0000313" key="7">
    <source>
        <dbReference type="EMBL" id="GAA2353703.1"/>
    </source>
</evidence>
<keyword evidence="5 6" id="KW-0472">Membrane</keyword>
<feature type="transmembrane region" description="Helical" evidence="6">
    <location>
        <begin position="119"/>
        <end position="144"/>
    </location>
</feature>
<dbReference type="PANTHER" id="PTHR30086:SF20">
    <property type="entry name" value="ARGININE EXPORTER PROTEIN ARGO-RELATED"/>
    <property type="match status" value="1"/>
</dbReference>
<dbReference type="PANTHER" id="PTHR30086">
    <property type="entry name" value="ARGININE EXPORTER PROTEIN ARGO"/>
    <property type="match status" value="1"/>
</dbReference>
<evidence type="ECO:0000256" key="5">
    <source>
        <dbReference type="ARBA" id="ARBA00023136"/>
    </source>
</evidence>
<evidence type="ECO:0000256" key="1">
    <source>
        <dbReference type="ARBA" id="ARBA00004651"/>
    </source>
</evidence>
<keyword evidence="3 6" id="KW-0812">Transmembrane</keyword>
<evidence type="ECO:0000256" key="6">
    <source>
        <dbReference type="SAM" id="Phobius"/>
    </source>
</evidence>
<evidence type="ECO:0000256" key="2">
    <source>
        <dbReference type="ARBA" id="ARBA00022475"/>
    </source>
</evidence>
<dbReference type="RefSeq" id="WP_344614442.1">
    <property type="nucleotide sequence ID" value="NZ_BAAARV010000033.1"/>
</dbReference>
<dbReference type="Proteomes" id="UP001501444">
    <property type="component" value="Unassembled WGS sequence"/>
</dbReference>
<comment type="caution">
    <text evidence="7">The sequence shown here is derived from an EMBL/GenBank/DDBJ whole genome shotgun (WGS) entry which is preliminary data.</text>
</comment>
<feature type="transmembrane region" description="Helical" evidence="6">
    <location>
        <begin position="193"/>
        <end position="211"/>
    </location>
</feature>
<feature type="transmembrane region" description="Helical" evidence="6">
    <location>
        <begin position="80"/>
        <end position="98"/>
    </location>
</feature>
<keyword evidence="4 6" id="KW-1133">Transmembrane helix</keyword>
<protein>
    <submittedName>
        <fullName evidence="7">LysE family transporter</fullName>
    </submittedName>
</protein>
<feature type="transmembrane region" description="Helical" evidence="6">
    <location>
        <begin position="12"/>
        <end position="35"/>
    </location>
</feature>
<name>A0ABN3GK05_9ACTN</name>
<sequence>MSAGVGEVVVSGLLAGYGVAIPVGAIGALIVTLAARTSLRVGAAAALGVATADGLYAVVAVLGGAALAGVIAPISTPLRWAAAVVLLALAAKTARDALRHRDERATARQADGRMGRPGGAYLTLLGLTLLNPATIVYFGALVLGRRADDGLPAGVQALWVTAAFAASASWQLLLAGGGSLLGRLLTGARGRMWTALVSSAVIALLAVLLLVPGS</sequence>
<dbReference type="InterPro" id="IPR001123">
    <property type="entry name" value="LeuE-type"/>
</dbReference>
<comment type="subcellular location">
    <subcellularLocation>
        <location evidence="1">Cell membrane</location>
        <topology evidence="1">Multi-pass membrane protein</topology>
    </subcellularLocation>
</comment>
<proteinExistence type="predicted"/>